<comment type="caution">
    <text evidence="1">The sequence shown here is derived from an EMBL/GenBank/DDBJ whole genome shotgun (WGS) entry which is preliminary data.</text>
</comment>
<dbReference type="AlphaFoldDB" id="V9ETH1"/>
<sequence>MAQLLDRRSQRAPIRRATSALNCSYPRGLTEAEVGRSVVVDEKLAATDISIMASIGINLVFRQRQHGSVFSSRGRRSRHRGNPVVARSLRTRLRCSFGDA</sequence>
<feature type="non-terminal residue" evidence="1">
    <location>
        <position position="100"/>
    </location>
</feature>
<keyword evidence="2" id="KW-1185">Reference proteome</keyword>
<organism evidence="1 2">
    <name type="scientific">Phytophthora nicotianae P1569</name>
    <dbReference type="NCBI Taxonomy" id="1317065"/>
    <lineage>
        <taxon>Eukaryota</taxon>
        <taxon>Sar</taxon>
        <taxon>Stramenopiles</taxon>
        <taxon>Oomycota</taxon>
        <taxon>Peronosporomycetes</taxon>
        <taxon>Peronosporales</taxon>
        <taxon>Peronosporaceae</taxon>
        <taxon>Phytophthora</taxon>
    </lineage>
</organism>
<evidence type="ECO:0000313" key="2">
    <source>
        <dbReference type="Proteomes" id="UP000018721"/>
    </source>
</evidence>
<dbReference type="HOGENOM" id="CLU_2313587_0_0_1"/>
<evidence type="ECO:0000313" key="1">
    <source>
        <dbReference type="EMBL" id="ETI42585.1"/>
    </source>
</evidence>
<protein>
    <submittedName>
        <fullName evidence="1">Uncharacterized protein</fullName>
    </submittedName>
</protein>
<accession>V9ETH1</accession>
<reference evidence="1 2" key="1">
    <citation type="submission" date="2013-11" db="EMBL/GenBank/DDBJ databases">
        <title>The Genome Sequence of Phytophthora parasitica P1569.</title>
        <authorList>
            <consortium name="The Broad Institute Genomics Platform"/>
            <person name="Russ C."/>
            <person name="Tyler B."/>
            <person name="Panabieres F."/>
            <person name="Shan W."/>
            <person name="Tripathy S."/>
            <person name="Grunwald N."/>
            <person name="Machado M."/>
            <person name="Johnson C.S."/>
            <person name="Arredondo F."/>
            <person name="Hong C."/>
            <person name="Coffey M."/>
            <person name="Young S.K."/>
            <person name="Zeng Q."/>
            <person name="Gargeya S."/>
            <person name="Fitzgerald M."/>
            <person name="Abouelleil A."/>
            <person name="Alvarado L."/>
            <person name="Chapman S.B."/>
            <person name="Gainer-Dewar J."/>
            <person name="Goldberg J."/>
            <person name="Griggs A."/>
            <person name="Gujja S."/>
            <person name="Hansen M."/>
            <person name="Howarth C."/>
            <person name="Imamovic A."/>
            <person name="Ireland A."/>
            <person name="Larimer J."/>
            <person name="McCowan C."/>
            <person name="Murphy C."/>
            <person name="Pearson M."/>
            <person name="Poon T.W."/>
            <person name="Priest M."/>
            <person name="Roberts A."/>
            <person name="Saif S."/>
            <person name="Shea T."/>
            <person name="Sykes S."/>
            <person name="Wortman J."/>
            <person name="Nusbaum C."/>
            <person name="Birren B."/>
        </authorList>
    </citation>
    <scope>NUCLEOTIDE SEQUENCE [LARGE SCALE GENOMIC DNA]</scope>
    <source>
        <strain evidence="1 2">P1569</strain>
    </source>
</reference>
<name>V9ETH1_PHYNI</name>
<proteinExistence type="predicted"/>
<dbReference type="Proteomes" id="UP000018721">
    <property type="component" value="Unassembled WGS sequence"/>
</dbReference>
<dbReference type="EMBL" id="ANIZ01002081">
    <property type="protein sequence ID" value="ETI42585.1"/>
    <property type="molecule type" value="Genomic_DNA"/>
</dbReference>
<gene>
    <name evidence="1" type="ORF">F443_12312</name>
</gene>